<dbReference type="Gene3D" id="3.90.226.10">
    <property type="entry name" value="2-enoyl-CoA Hydratase, Chain A, domain 1"/>
    <property type="match status" value="1"/>
</dbReference>
<name>A0A1P8JX27_9BURK</name>
<gene>
    <name evidence="5" type="ORF">RD110_14825</name>
</gene>
<dbReference type="GO" id="GO:0003860">
    <property type="term" value="F:3-hydroxyisobutyryl-CoA hydrolase activity"/>
    <property type="evidence" value="ECO:0007669"/>
    <property type="project" value="UniProtKB-EC"/>
</dbReference>
<keyword evidence="6" id="KW-1185">Reference proteome</keyword>
<dbReference type="SUPFAM" id="SSF52096">
    <property type="entry name" value="ClpP/crotonase"/>
    <property type="match status" value="1"/>
</dbReference>
<comment type="catalytic activity">
    <reaction evidence="1">
        <text>3-hydroxy-2-methylpropanoyl-CoA + H2O = 3-hydroxy-2-methylpropanoate + CoA + H(+)</text>
        <dbReference type="Rhea" id="RHEA:20888"/>
        <dbReference type="ChEBI" id="CHEBI:11805"/>
        <dbReference type="ChEBI" id="CHEBI:15377"/>
        <dbReference type="ChEBI" id="CHEBI:15378"/>
        <dbReference type="ChEBI" id="CHEBI:57287"/>
        <dbReference type="ChEBI" id="CHEBI:57340"/>
        <dbReference type="EC" id="3.1.2.4"/>
    </reaction>
</comment>
<dbReference type="EMBL" id="CP019236">
    <property type="protein sequence ID" value="APW38306.1"/>
    <property type="molecule type" value="Genomic_DNA"/>
</dbReference>
<dbReference type="GO" id="GO:0005829">
    <property type="term" value="C:cytosol"/>
    <property type="evidence" value="ECO:0007669"/>
    <property type="project" value="TreeGrafter"/>
</dbReference>
<feature type="domain" description="Enoyl-CoA hydratase/isomerase" evidence="4">
    <location>
        <begin position="22"/>
        <end position="358"/>
    </location>
</feature>
<dbReference type="OrthoDB" id="9790967at2"/>
<evidence type="ECO:0000313" key="6">
    <source>
        <dbReference type="Proteomes" id="UP000186609"/>
    </source>
</evidence>
<keyword evidence="3" id="KW-0378">Hydrolase</keyword>
<dbReference type="PANTHER" id="PTHR43176">
    <property type="entry name" value="3-HYDROXYISOBUTYRYL-COA HYDROLASE-RELATED"/>
    <property type="match status" value="1"/>
</dbReference>
<accession>A0A1P8JX27</accession>
<dbReference type="Proteomes" id="UP000186609">
    <property type="component" value="Chromosome"/>
</dbReference>
<dbReference type="Pfam" id="PF16113">
    <property type="entry name" value="ECH_2"/>
    <property type="match status" value="1"/>
</dbReference>
<proteinExistence type="predicted"/>
<organism evidence="5 6">
    <name type="scientific">Rhodoferax koreensis</name>
    <dbReference type="NCBI Taxonomy" id="1842727"/>
    <lineage>
        <taxon>Bacteria</taxon>
        <taxon>Pseudomonadati</taxon>
        <taxon>Pseudomonadota</taxon>
        <taxon>Betaproteobacteria</taxon>
        <taxon>Burkholderiales</taxon>
        <taxon>Comamonadaceae</taxon>
        <taxon>Rhodoferax</taxon>
    </lineage>
</organism>
<evidence type="ECO:0000256" key="2">
    <source>
        <dbReference type="ARBA" id="ARBA00011915"/>
    </source>
</evidence>
<dbReference type="KEGG" id="rhy:RD110_14825"/>
<dbReference type="GO" id="GO:0006574">
    <property type="term" value="P:L-valine catabolic process"/>
    <property type="evidence" value="ECO:0007669"/>
    <property type="project" value="TreeGrafter"/>
</dbReference>
<sequence>MLEPSDVVLFEELATINGRVFGIATLNAPASLNALSVDMVRLLTPRLRAWAADANVVGVLLQASGEKAFCAGGDLRQLYQTLRDCGSERNVYAERFFAEEYELDHLIHTYPKPFLCWGHGIVMGGGVGLMAGASHRVVTPQSRIAMPEISIGLYPDVGGSWFLRRAPGRTGLFLALTAAPLNAADAIFCGFADIAVPHEHKAKVLEGIGATAWRGEPLADRAALSRLLASAAAGADVPASKVRGHLDTINALMAGDALIDMAERLRTLHSDEPWLQTAASTFVKGAPSSAALSFALWQRVLHMSLAEVFRLEYWASLGCCAHADFAEGIRAVLIDKDRHPKWSPARLEDITPDLIEDHLKPRGEMPVELATLGH</sequence>
<dbReference type="InterPro" id="IPR029045">
    <property type="entry name" value="ClpP/crotonase-like_dom_sf"/>
</dbReference>
<dbReference type="RefSeq" id="WP_076200185.1">
    <property type="nucleotide sequence ID" value="NZ_CP019236.1"/>
</dbReference>
<dbReference type="EC" id="3.1.2.4" evidence="2"/>
<dbReference type="InterPro" id="IPR032259">
    <property type="entry name" value="HIBYL-CoA-H"/>
</dbReference>
<evidence type="ECO:0000259" key="4">
    <source>
        <dbReference type="Pfam" id="PF16113"/>
    </source>
</evidence>
<dbReference type="AlphaFoldDB" id="A0A1P8JX27"/>
<dbReference type="InterPro" id="IPR045004">
    <property type="entry name" value="ECH_dom"/>
</dbReference>
<reference evidence="5 6" key="1">
    <citation type="submission" date="2017-01" db="EMBL/GenBank/DDBJ databases">
        <authorList>
            <person name="Mah S.A."/>
            <person name="Swanson W.J."/>
            <person name="Moy G.W."/>
            <person name="Vacquier V.D."/>
        </authorList>
    </citation>
    <scope>NUCLEOTIDE SEQUENCE [LARGE SCALE GENOMIC DNA]</scope>
    <source>
        <strain evidence="5 6">DCY110</strain>
    </source>
</reference>
<dbReference type="NCBIfam" id="NF004127">
    <property type="entry name" value="PRK05617.1"/>
    <property type="match status" value="1"/>
</dbReference>
<dbReference type="PANTHER" id="PTHR43176:SF3">
    <property type="entry name" value="3-HYDROXYISOBUTYRYL-COA HYDROLASE, MITOCHONDRIAL"/>
    <property type="match status" value="1"/>
</dbReference>
<dbReference type="STRING" id="1842727.RD110_14825"/>
<evidence type="ECO:0000256" key="1">
    <source>
        <dbReference type="ARBA" id="ARBA00001709"/>
    </source>
</evidence>
<dbReference type="CDD" id="cd06558">
    <property type="entry name" value="crotonase-like"/>
    <property type="match status" value="1"/>
</dbReference>
<evidence type="ECO:0000313" key="5">
    <source>
        <dbReference type="EMBL" id="APW38306.1"/>
    </source>
</evidence>
<protein>
    <recommendedName>
        <fullName evidence="2">3-hydroxyisobutyryl-CoA hydrolase</fullName>
        <ecNumber evidence="2">3.1.2.4</ecNumber>
    </recommendedName>
</protein>
<evidence type="ECO:0000256" key="3">
    <source>
        <dbReference type="ARBA" id="ARBA00022801"/>
    </source>
</evidence>